<dbReference type="Proteomes" id="UP000275846">
    <property type="component" value="Unassembled WGS sequence"/>
</dbReference>
<feature type="compositionally biased region" description="Basic and acidic residues" evidence="1">
    <location>
        <begin position="111"/>
        <end position="127"/>
    </location>
</feature>
<reference evidence="2 3" key="2">
    <citation type="submission" date="2018-11" db="EMBL/GenBank/DDBJ databases">
        <authorList>
            <consortium name="Pathogen Informatics"/>
        </authorList>
    </citation>
    <scope>NUCLEOTIDE SEQUENCE [LARGE SCALE GENOMIC DNA]</scope>
    <source>
        <strain evidence="2 3">NST_G2</strain>
    </source>
</reference>
<name>A0A183SSI2_SCHSO</name>
<accession>A0A183SSI2</accession>
<dbReference type="AlphaFoldDB" id="A0A183SSI2"/>
<keyword evidence="3" id="KW-1185">Reference proteome</keyword>
<sequence length="166" mass="18897">MDPFSLMAEHCANSGHTFAIQNAKILGWRNDRVTRETIEAWHMETSLINRCVALQAAYQALRALLIELKSKQEIGPSVNPTTGGPRTGMHLTRVRRRRSHQYCRIKHYPDRQGEMQSEGHKQDEQHRVPIKVNADSGDGRQLSNTAPRRETCQLTVITILLPPSHQ</sequence>
<evidence type="ECO:0000313" key="2">
    <source>
        <dbReference type="EMBL" id="VDL93565.1"/>
    </source>
</evidence>
<evidence type="ECO:0000313" key="3">
    <source>
        <dbReference type="Proteomes" id="UP000275846"/>
    </source>
</evidence>
<dbReference type="WBParaSite" id="SSLN_0000741501-mRNA-1">
    <property type="protein sequence ID" value="SSLN_0000741501-mRNA-1"/>
    <property type="gene ID" value="SSLN_0000741501"/>
</dbReference>
<protein>
    <submittedName>
        <fullName evidence="2 4">Uncharacterized protein</fullName>
    </submittedName>
</protein>
<evidence type="ECO:0000313" key="4">
    <source>
        <dbReference type="WBParaSite" id="SSLN_0000741501-mRNA-1"/>
    </source>
</evidence>
<feature type="region of interest" description="Disordered" evidence="1">
    <location>
        <begin position="111"/>
        <end position="146"/>
    </location>
</feature>
<gene>
    <name evidence="2" type="ORF">SSLN_LOCUS7180</name>
</gene>
<dbReference type="EMBL" id="UYSU01034024">
    <property type="protein sequence ID" value="VDL93565.1"/>
    <property type="molecule type" value="Genomic_DNA"/>
</dbReference>
<evidence type="ECO:0000256" key="1">
    <source>
        <dbReference type="SAM" id="MobiDB-lite"/>
    </source>
</evidence>
<organism evidence="4">
    <name type="scientific">Schistocephalus solidus</name>
    <name type="common">Tapeworm</name>
    <dbReference type="NCBI Taxonomy" id="70667"/>
    <lineage>
        <taxon>Eukaryota</taxon>
        <taxon>Metazoa</taxon>
        <taxon>Spiralia</taxon>
        <taxon>Lophotrochozoa</taxon>
        <taxon>Platyhelminthes</taxon>
        <taxon>Cestoda</taxon>
        <taxon>Eucestoda</taxon>
        <taxon>Diphyllobothriidea</taxon>
        <taxon>Diphyllobothriidae</taxon>
        <taxon>Schistocephalus</taxon>
    </lineage>
</organism>
<reference evidence="4" key="1">
    <citation type="submission" date="2016-06" db="UniProtKB">
        <authorList>
            <consortium name="WormBaseParasite"/>
        </authorList>
    </citation>
    <scope>IDENTIFICATION</scope>
</reference>
<proteinExistence type="predicted"/>